<feature type="compositionally biased region" description="Acidic residues" evidence="1">
    <location>
        <begin position="229"/>
        <end position="239"/>
    </location>
</feature>
<dbReference type="Pfam" id="PF15671">
    <property type="entry name" value="PRR18"/>
    <property type="match status" value="1"/>
</dbReference>
<dbReference type="Proteomes" id="UP001652741">
    <property type="component" value="Chromosome ssa02"/>
</dbReference>
<dbReference type="AlphaFoldDB" id="A0A1S3QSC9"/>
<evidence type="ECO:0000313" key="3">
    <source>
        <dbReference type="RefSeq" id="XP_014042294.1"/>
    </source>
</evidence>
<sequence length="479" mass="51872">MAEHTPGDPPVPLGNRPATSSPLSPLSFSSSVHLSIPFLRLFSCKTEFLSYLLLCLVKMPFIPPVPSSSSIPPSSFSISRPPPVTGTGSGITTTTSPPPLQVTPVRAVKAPLLPEGKTNVTSNPMREHLTFNRQLGRKSQPRSRLPTIRGRGAGLSGIQVEGRNPWLPSHRLPVMSQRLPLRSPPSGNGSTGGSSSFPASSSGESVTQGAELEQDLPSPRQVPMKSEEEREQEEEDEEEGRFTLTITPEAVLLLQRRKAEDLRANRMGTRTGSSDKLQARRMGTRTGSSDKLQASRMGTRTGSSDKLQASRMGTRTGSSDKLQASRMGTRTGSSDKLQASRMGTRTGSSDKLQASRMGTRTGSNEKLQASRMGTRTGSNEKLQASNISIPKRTLVTSRRGNTGNTGTTGPLGSIRRGSNGVRARNVNGDISHLVKISLLNDRYKYDDVEYEEEEEDGRMDQRTAMKCTEWLRGLETTTG</sequence>
<evidence type="ECO:0000256" key="1">
    <source>
        <dbReference type="SAM" id="MobiDB-lite"/>
    </source>
</evidence>
<feature type="region of interest" description="Disordered" evidence="1">
    <location>
        <begin position="134"/>
        <end position="247"/>
    </location>
</feature>
<organism evidence="2 3">
    <name type="scientific">Salmo salar</name>
    <name type="common">Atlantic salmon</name>
    <dbReference type="NCBI Taxonomy" id="8030"/>
    <lineage>
        <taxon>Eukaryota</taxon>
        <taxon>Metazoa</taxon>
        <taxon>Chordata</taxon>
        <taxon>Craniata</taxon>
        <taxon>Vertebrata</taxon>
        <taxon>Euteleostomi</taxon>
        <taxon>Actinopterygii</taxon>
        <taxon>Neopterygii</taxon>
        <taxon>Teleostei</taxon>
        <taxon>Protacanthopterygii</taxon>
        <taxon>Salmoniformes</taxon>
        <taxon>Salmonidae</taxon>
        <taxon>Salmoninae</taxon>
        <taxon>Salmo</taxon>
    </lineage>
</organism>
<name>A0A1S3QSC9_SALSA</name>
<protein>
    <recommendedName>
        <fullName evidence="4">Proline-rich protein 18-like</fullName>
    </recommendedName>
</protein>
<accession>A0A1S3QSC9</accession>
<dbReference type="InterPro" id="IPR031369">
    <property type="entry name" value="PRR18"/>
</dbReference>
<proteinExistence type="predicted"/>
<gene>
    <name evidence="3" type="primary">LOC106595442</name>
</gene>
<evidence type="ECO:0008006" key="4">
    <source>
        <dbReference type="Google" id="ProtNLM"/>
    </source>
</evidence>
<dbReference type="GeneID" id="106595442"/>
<evidence type="ECO:0000313" key="2">
    <source>
        <dbReference type="Proteomes" id="UP001652741"/>
    </source>
</evidence>
<feature type="region of interest" description="Disordered" evidence="1">
    <location>
        <begin position="396"/>
        <end position="423"/>
    </location>
</feature>
<dbReference type="OrthoDB" id="8963734at2759"/>
<dbReference type="KEGG" id="sasa:106595442"/>
<dbReference type="RefSeq" id="XP_014042294.1">
    <property type="nucleotide sequence ID" value="XM_014186819.2"/>
</dbReference>
<feature type="compositionally biased region" description="Polar residues" evidence="1">
    <location>
        <begin position="285"/>
        <end position="380"/>
    </location>
</feature>
<keyword evidence="2" id="KW-1185">Reference proteome</keyword>
<feature type="region of interest" description="Disordered" evidence="1">
    <location>
        <begin position="263"/>
        <end position="380"/>
    </location>
</feature>
<reference evidence="3" key="1">
    <citation type="submission" date="2025-08" db="UniProtKB">
        <authorList>
            <consortium name="RefSeq"/>
        </authorList>
    </citation>
    <scope>IDENTIFICATION</scope>
</reference>
<feature type="compositionally biased region" description="Low complexity" evidence="1">
    <location>
        <begin position="184"/>
        <end position="205"/>
    </location>
</feature>
<feature type="region of interest" description="Disordered" evidence="1">
    <location>
        <begin position="1"/>
        <end position="22"/>
    </location>
</feature>